<gene>
    <name evidence="7" type="ORF">K444DRAFT_523772</name>
</gene>
<dbReference type="GO" id="GO:0020037">
    <property type="term" value="F:heme binding"/>
    <property type="evidence" value="ECO:0007669"/>
    <property type="project" value="InterPro"/>
</dbReference>
<evidence type="ECO:0000256" key="2">
    <source>
        <dbReference type="ARBA" id="ARBA00010617"/>
    </source>
</evidence>
<dbReference type="InParanoid" id="A0A2J6TIH7"/>
<dbReference type="EMBL" id="KZ613783">
    <property type="protein sequence ID" value="PMD62814.1"/>
    <property type="molecule type" value="Genomic_DNA"/>
</dbReference>
<keyword evidence="8" id="KW-1185">Reference proteome</keyword>
<sequence>MDQGTLTTPSWLTIAVFLLLPFSLTYTATLCLSALGIRGTAISEDPPPVPYCTPFVGNALALAFDTLGFLSSVVKDFGNVPVRLALGSEKIYFISGTENLQTIFGKSRDLSTKALALVALVSAHGMPPADAKVYEADNSGIHLKPLPRSSTPPEKRLRFISHHHFQSELLGEAGLGELSRQFIRQFATRISERSQEIGDQWSHLPDLYDFVKSETFVATTIALCGEHIFKINPNLAEDFWSHDSWLPCILRKVPRWVVPRAFASRDKNHENIMKWHKLARELVDCSDEKLKDVLWEPVWGARIMRKRAEMYKHVEEISPAGRAASDLGMIWAANANIIPSAGWCFIHIIADPTLTARILEEISPCFSSHLPESVDLDKLSGCPLLQSVVAEVLRLNVAVMINRTSIVPNFKLGKWTVQPDKIILASIYFSHRDKGCWNTGRKLDNGQQEHPLDKFWGERFLEYPNDPYSGPSKKNGMATFSEKLSNKSIVRNDKEANFTTRGLKGVYIPWGGGANMCPGRYYAKYEMCLVVAMLIWAFEIEFLDIEAARKTKPNTAAFAIGTLAPAGKNPIRLRRRKF</sequence>
<name>A0A2J6TIH7_9HELO</name>
<dbReference type="OrthoDB" id="1470350at2759"/>
<proteinExistence type="inferred from homology"/>
<dbReference type="GO" id="GO:0005506">
    <property type="term" value="F:iron ion binding"/>
    <property type="evidence" value="ECO:0007669"/>
    <property type="project" value="InterPro"/>
</dbReference>
<dbReference type="Gene3D" id="1.10.630.10">
    <property type="entry name" value="Cytochrome P450"/>
    <property type="match status" value="1"/>
</dbReference>
<dbReference type="PANTHER" id="PTHR24304:SF2">
    <property type="entry name" value="24-HYDROXYCHOLESTEROL 7-ALPHA-HYDROXYLASE"/>
    <property type="match status" value="1"/>
</dbReference>
<dbReference type="InterPro" id="IPR001128">
    <property type="entry name" value="Cyt_P450"/>
</dbReference>
<evidence type="ECO:0000256" key="6">
    <source>
        <dbReference type="PIRSR" id="PIRSR602403-1"/>
    </source>
</evidence>
<dbReference type="PRINTS" id="PR00465">
    <property type="entry name" value="EP450IV"/>
</dbReference>
<dbReference type="InterPro" id="IPR050529">
    <property type="entry name" value="CYP450_sterol_14alpha_dmase"/>
</dbReference>
<keyword evidence="5 6" id="KW-0408">Iron</keyword>
<dbReference type="SUPFAM" id="SSF48264">
    <property type="entry name" value="Cytochrome P450"/>
    <property type="match status" value="1"/>
</dbReference>
<dbReference type="CDD" id="cd11040">
    <property type="entry name" value="CYP7_CYP8-like"/>
    <property type="match status" value="1"/>
</dbReference>
<accession>A0A2J6TIH7</accession>
<dbReference type="RefSeq" id="XP_024739718.1">
    <property type="nucleotide sequence ID" value="XM_024874313.1"/>
</dbReference>
<evidence type="ECO:0000256" key="4">
    <source>
        <dbReference type="ARBA" id="ARBA00022723"/>
    </source>
</evidence>
<dbReference type="STRING" id="1095630.A0A2J6TIH7"/>
<evidence type="ECO:0000313" key="7">
    <source>
        <dbReference type="EMBL" id="PMD62814.1"/>
    </source>
</evidence>
<protein>
    <submittedName>
        <fullName evidence="7">Cytochrome P450</fullName>
    </submittedName>
</protein>
<keyword evidence="4 6" id="KW-0479">Metal-binding</keyword>
<dbReference type="PANTHER" id="PTHR24304">
    <property type="entry name" value="CYTOCHROME P450 FAMILY 7"/>
    <property type="match status" value="1"/>
</dbReference>
<evidence type="ECO:0000256" key="5">
    <source>
        <dbReference type="ARBA" id="ARBA00023004"/>
    </source>
</evidence>
<dbReference type="InterPro" id="IPR002403">
    <property type="entry name" value="Cyt_P450_E_grp-IV"/>
</dbReference>
<comment type="cofactor">
    <cofactor evidence="1 6">
        <name>heme</name>
        <dbReference type="ChEBI" id="CHEBI:30413"/>
    </cofactor>
</comment>
<dbReference type="Pfam" id="PF00067">
    <property type="entry name" value="p450"/>
    <property type="match status" value="1"/>
</dbReference>
<keyword evidence="3 6" id="KW-0349">Heme</keyword>
<comment type="similarity">
    <text evidence="2">Belongs to the cytochrome P450 family.</text>
</comment>
<evidence type="ECO:0000313" key="8">
    <source>
        <dbReference type="Proteomes" id="UP000235371"/>
    </source>
</evidence>
<dbReference type="GO" id="GO:0008395">
    <property type="term" value="F:steroid hydroxylase activity"/>
    <property type="evidence" value="ECO:0007669"/>
    <property type="project" value="TreeGrafter"/>
</dbReference>
<dbReference type="GeneID" id="36582393"/>
<dbReference type="GO" id="GO:0016705">
    <property type="term" value="F:oxidoreductase activity, acting on paired donors, with incorporation or reduction of molecular oxygen"/>
    <property type="evidence" value="ECO:0007669"/>
    <property type="project" value="InterPro"/>
</dbReference>
<evidence type="ECO:0000256" key="1">
    <source>
        <dbReference type="ARBA" id="ARBA00001971"/>
    </source>
</evidence>
<dbReference type="InterPro" id="IPR036396">
    <property type="entry name" value="Cyt_P450_sf"/>
</dbReference>
<reference evidence="7 8" key="1">
    <citation type="submission" date="2016-04" db="EMBL/GenBank/DDBJ databases">
        <title>A degradative enzymes factory behind the ericoid mycorrhizal symbiosis.</title>
        <authorList>
            <consortium name="DOE Joint Genome Institute"/>
            <person name="Martino E."/>
            <person name="Morin E."/>
            <person name="Grelet G."/>
            <person name="Kuo A."/>
            <person name="Kohler A."/>
            <person name="Daghino S."/>
            <person name="Barry K."/>
            <person name="Choi C."/>
            <person name="Cichocki N."/>
            <person name="Clum A."/>
            <person name="Copeland A."/>
            <person name="Hainaut M."/>
            <person name="Haridas S."/>
            <person name="Labutti K."/>
            <person name="Lindquist E."/>
            <person name="Lipzen A."/>
            <person name="Khouja H.-R."/>
            <person name="Murat C."/>
            <person name="Ohm R."/>
            <person name="Olson A."/>
            <person name="Spatafora J."/>
            <person name="Veneault-Fourrey C."/>
            <person name="Henrissat B."/>
            <person name="Grigoriev I."/>
            <person name="Martin F."/>
            <person name="Perotto S."/>
        </authorList>
    </citation>
    <scope>NUCLEOTIDE SEQUENCE [LARGE SCALE GENOMIC DNA]</scope>
    <source>
        <strain evidence="7 8">E</strain>
    </source>
</reference>
<dbReference type="AlphaFoldDB" id="A0A2J6TIH7"/>
<feature type="binding site" description="axial binding residue" evidence="6">
    <location>
        <position position="517"/>
    </location>
    <ligand>
        <name>heme</name>
        <dbReference type="ChEBI" id="CHEBI:30413"/>
    </ligand>
    <ligandPart>
        <name>Fe</name>
        <dbReference type="ChEBI" id="CHEBI:18248"/>
    </ligandPart>
</feature>
<dbReference type="Proteomes" id="UP000235371">
    <property type="component" value="Unassembled WGS sequence"/>
</dbReference>
<organism evidence="7 8">
    <name type="scientific">Hyaloscypha bicolor E</name>
    <dbReference type="NCBI Taxonomy" id="1095630"/>
    <lineage>
        <taxon>Eukaryota</taxon>
        <taxon>Fungi</taxon>
        <taxon>Dikarya</taxon>
        <taxon>Ascomycota</taxon>
        <taxon>Pezizomycotina</taxon>
        <taxon>Leotiomycetes</taxon>
        <taxon>Helotiales</taxon>
        <taxon>Hyaloscyphaceae</taxon>
        <taxon>Hyaloscypha</taxon>
        <taxon>Hyaloscypha bicolor</taxon>
    </lineage>
</organism>
<evidence type="ECO:0000256" key="3">
    <source>
        <dbReference type="ARBA" id="ARBA00022617"/>
    </source>
</evidence>